<evidence type="ECO:0000256" key="1">
    <source>
        <dbReference type="ARBA" id="ARBA00006174"/>
    </source>
</evidence>
<keyword evidence="2" id="KW-0456">Lyase</keyword>
<dbReference type="AlphaFoldDB" id="A0AAN7WMF3"/>
<dbReference type="Pfam" id="PF19305">
    <property type="entry name" value="MmgE_PrpD_C"/>
    <property type="match status" value="1"/>
</dbReference>
<comment type="similarity">
    <text evidence="1">Belongs to the PrpD family.</text>
</comment>
<dbReference type="InterPro" id="IPR042188">
    <property type="entry name" value="MmgE/PrpD_sf_2"/>
</dbReference>
<evidence type="ECO:0000259" key="3">
    <source>
        <dbReference type="Pfam" id="PF03972"/>
    </source>
</evidence>
<dbReference type="InterPro" id="IPR012705">
    <property type="entry name" value="2Me_IsoCit_deHydtase_PrpD"/>
</dbReference>
<protein>
    <recommendedName>
        <fullName evidence="7">2-methylcitrate dehydratase</fullName>
    </recommendedName>
</protein>
<dbReference type="InterPro" id="IPR005656">
    <property type="entry name" value="MmgE_PrpD"/>
</dbReference>
<proteinExistence type="inferred from homology"/>
<dbReference type="SUPFAM" id="SSF103378">
    <property type="entry name" value="2-methylcitrate dehydratase PrpD"/>
    <property type="match status" value="1"/>
</dbReference>
<feature type="domain" description="MmgE/PrpD N-terminal" evidence="3">
    <location>
        <begin position="41"/>
        <end position="295"/>
    </location>
</feature>
<dbReference type="FunFam" id="3.30.1330.120:FF:000001">
    <property type="entry name" value="2-methylcitrate dehydratase"/>
    <property type="match status" value="1"/>
</dbReference>
<sequence length="515" mass="57735">MFRSASSKFTKTILTKRSYADTNRTMSCTLNERPATDKLIEDIATYVHKKDITSPVAIQTAKWCLLDTLGCGLAALNFPLAKKVMTPVMPEQLTQIPCGAKIPGTNWSMDPVNGSFTFGTMIRWLDFNDCWLASEWGHPSDNLGGILPVADYINRNLKGQGMPLTINDILQCMIKAHEIQGVLALDNSFNAHGLDHVLLVKLATASVVSKLLNLTQEQTIQCISHALVDGQSLRTYRHAPNTGSRKSWAAGDAVSRAVKIAFMVKQTKSQLGDIPSILSAPKWGFYDVLNDGKPFIFSQRKTFDSYVMENVLFKISFPAEFHAQTAVEAALIVKKQLDSMGKTYSDIESIIIRTQQAAMDIINKSGPLHNYADRDHCIQYMVAIPLIYGELKATHYMDDIALSNPDIDILRDKMECKVDKQLTKDYHDPKKRAISNALLVKLKDGTILDEVLVNYPIGHHLRRKEGIPLLLQKFTNHLEQHFNKSERTSNILDISLGDKFGEMPVDEYIDMYVNK</sequence>
<evidence type="ECO:0008006" key="7">
    <source>
        <dbReference type="Google" id="ProtNLM"/>
    </source>
</evidence>
<feature type="domain" description="MmgE/PrpD C-terminal" evidence="4">
    <location>
        <begin position="317"/>
        <end position="488"/>
    </location>
</feature>
<dbReference type="InterPro" id="IPR045337">
    <property type="entry name" value="MmgE_PrpD_C"/>
</dbReference>
<dbReference type="GO" id="GO:0019679">
    <property type="term" value="P:propionate metabolic process, methylcitrate cycle"/>
    <property type="evidence" value="ECO:0007669"/>
    <property type="project" value="InterPro"/>
</dbReference>
<organism evidence="5 6">
    <name type="scientific">Arxiozyma heterogenica</name>
    <dbReference type="NCBI Taxonomy" id="278026"/>
    <lineage>
        <taxon>Eukaryota</taxon>
        <taxon>Fungi</taxon>
        <taxon>Dikarya</taxon>
        <taxon>Ascomycota</taxon>
        <taxon>Saccharomycotina</taxon>
        <taxon>Saccharomycetes</taxon>
        <taxon>Saccharomycetales</taxon>
        <taxon>Saccharomycetaceae</taxon>
        <taxon>Arxiozyma</taxon>
    </lineage>
</organism>
<dbReference type="PANTHER" id="PTHR16943">
    <property type="entry name" value="2-METHYLCITRATE DEHYDRATASE-RELATED"/>
    <property type="match status" value="1"/>
</dbReference>
<dbReference type="EMBL" id="JAWIZZ010000035">
    <property type="protein sequence ID" value="KAK5781554.1"/>
    <property type="molecule type" value="Genomic_DNA"/>
</dbReference>
<keyword evidence="6" id="KW-1185">Reference proteome</keyword>
<accession>A0AAN7WMF3</accession>
<dbReference type="NCBIfam" id="TIGR02330">
    <property type="entry name" value="prpD"/>
    <property type="match status" value="1"/>
</dbReference>
<evidence type="ECO:0000256" key="2">
    <source>
        <dbReference type="ARBA" id="ARBA00023239"/>
    </source>
</evidence>
<dbReference type="GO" id="GO:0051537">
    <property type="term" value="F:2 iron, 2 sulfur cluster binding"/>
    <property type="evidence" value="ECO:0007669"/>
    <property type="project" value="InterPro"/>
</dbReference>
<dbReference type="InterPro" id="IPR042183">
    <property type="entry name" value="MmgE/PrpD_sf_1"/>
</dbReference>
<evidence type="ECO:0000313" key="6">
    <source>
        <dbReference type="Proteomes" id="UP001306508"/>
    </source>
</evidence>
<dbReference type="InterPro" id="IPR045336">
    <property type="entry name" value="MmgE_PrpD_N"/>
</dbReference>
<dbReference type="Proteomes" id="UP001306508">
    <property type="component" value="Unassembled WGS sequence"/>
</dbReference>
<evidence type="ECO:0000259" key="4">
    <source>
        <dbReference type="Pfam" id="PF19305"/>
    </source>
</evidence>
<comment type="caution">
    <text evidence="5">The sequence shown here is derived from an EMBL/GenBank/DDBJ whole genome shotgun (WGS) entry which is preliminary data.</text>
</comment>
<reference evidence="6" key="1">
    <citation type="submission" date="2023-07" db="EMBL/GenBank/DDBJ databases">
        <title>A draft genome of Kazachstania heterogenica Y-27499.</title>
        <authorList>
            <person name="Donic C."/>
            <person name="Kralova J.S."/>
            <person name="Fidel L."/>
            <person name="Ben-Dor S."/>
            <person name="Jung S."/>
        </authorList>
    </citation>
    <scope>NUCLEOTIDE SEQUENCE [LARGE SCALE GENOMIC DNA]</scope>
    <source>
        <strain evidence="6">Y27499</strain>
    </source>
</reference>
<dbReference type="PANTHER" id="PTHR16943:SF16">
    <property type="entry name" value="2-METHYLCITRATE DEHYDRATASE-RELATED"/>
    <property type="match status" value="1"/>
</dbReference>
<dbReference type="NCBIfam" id="NF006943">
    <property type="entry name" value="PRK09425.1"/>
    <property type="match status" value="1"/>
</dbReference>
<dbReference type="GO" id="GO:0047547">
    <property type="term" value="F:2-methylcitrate dehydratase activity"/>
    <property type="evidence" value="ECO:0007669"/>
    <property type="project" value="InterPro"/>
</dbReference>
<name>A0AAN7WMF3_9SACH</name>
<evidence type="ECO:0000313" key="5">
    <source>
        <dbReference type="EMBL" id="KAK5781554.1"/>
    </source>
</evidence>
<dbReference type="Gene3D" id="1.10.4100.10">
    <property type="entry name" value="2-methylcitrate dehydratase PrpD"/>
    <property type="match status" value="1"/>
</dbReference>
<dbReference type="Gene3D" id="3.30.1330.120">
    <property type="entry name" value="2-methylcitrate dehydratase PrpD"/>
    <property type="match status" value="1"/>
</dbReference>
<dbReference type="GO" id="GO:0005739">
    <property type="term" value="C:mitochondrion"/>
    <property type="evidence" value="ECO:0007669"/>
    <property type="project" value="TreeGrafter"/>
</dbReference>
<dbReference type="InterPro" id="IPR036148">
    <property type="entry name" value="MmgE/PrpD_sf"/>
</dbReference>
<gene>
    <name evidence="5" type="ORF">RI543_001103</name>
</gene>
<dbReference type="Pfam" id="PF03972">
    <property type="entry name" value="MmgE_PrpD_N"/>
    <property type="match status" value="1"/>
</dbReference>